<evidence type="ECO:0000256" key="1">
    <source>
        <dbReference type="ARBA" id="ARBA00006432"/>
    </source>
</evidence>
<dbReference type="Proteomes" id="UP000062833">
    <property type="component" value="Chromosome"/>
</dbReference>
<dbReference type="RefSeq" id="WP_062006566.1">
    <property type="nucleotide sequence ID" value="NZ_CP012677.1"/>
</dbReference>
<dbReference type="InterPro" id="IPR042099">
    <property type="entry name" value="ANL_N_sf"/>
</dbReference>
<organism evidence="4 5">
    <name type="scientific">Arthrobacter alpinus</name>
    <dbReference type="NCBI Taxonomy" id="656366"/>
    <lineage>
        <taxon>Bacteria</taxon>
        <taxon>Bacillati</taxon>
        <taxon>Actinomycetota</taxon>
        <taxon>Actinomycetes</taxon>
        <taxon>Micrococcales</taxon>
        <taxon>Micrococcaceae</taxon>
        <taxon>Arthrobacter</taxon>
    </lineage>
</organism>
<evidence type="ECO:0000259" key="3">
    <source>
        <dbReference type="Pfam" id="PF00501"/>
    </source>
</evidence>
<dbReference type="PROSITE" id="PS00455">
    <property type="entry name" value="AMP_BINDING"/>
    <property type="match status" value="1"/>
</dbReference>
<evidence type="ECO:0000313" key="4">
    <source>
        <dbReference type="EMBL" id="ALE92091.1"/>
    </source>
</evidence>
<dbReference type="SUPFAM" id="SSF56801">
    <property type="entry name" value="Acetyl-CoA synthetase-like"/>
    <property type="match status" value="1"/>
</dbReference>
<protein>
    <recommendedName>
        <fullName evidence="3">AMP-dependent synthetase/ligase domain-containing protein</fullName>
    </recommendedName>
</protein>
<evidence type="ECO:0000313" key="5">
    <source>
        <dbReference type="Proteomes" id="UP000062833"/>
    </source>
</evidence>
<gene>
    <name evidence="4" type="ORF">AOC05_06675</name>
</gene>
<dbReference type="PATRIC" id="fig|656366.3.peg.1430"/>
<dbReference type="InterPro" id="IPR045851">
    <property type="entry name" value="AMP-bd_C_sf"/>
</dbReference>
<dbReference type="Gene3D" id="3.40.50.12780">
    <property type="entry name" value="N-terminal domain of ligase-like"/>
    <property type="match status" value="1"/>
</dbReference>
<dbReference type="OrthoDB" id="5240965at2"/>
<dbReference type="EMBL" id="CP012677">
    <property type="protein sequence ID" value="ALE92091.1"/>
    <property type="molecule type" value="Genomic_DNA"/>
</dbReference>
<dbReference type="InterPro" id="IPR020845">
    <property type="entry name" value="AMP-binding_CS"/>
</dbReference>
<sequence length="492" mass="51479">MPFINQLQHWAAARPHRPAVVVGTESLDFAALRDGAAGMGHGDRTLTIIDRHASTALAVEFCAAVAGGGVAAVLESTWPAALRASIAAQASSWAMTLPTPVPSDMGFFDGPPDSTFLLGLSSGTSGLPKAFTRSRESWRASFVHSVDYFGLAEGCITLAPGPMAASMNLYALGEAIHSGTTFVALPSFSPDAALAAIMHHAVTRLVLVPSVLGLLARRGLESGRGPGSLTSIVCAGSALPDTILEQARRWAPNARIDFYYGASELGFVAATRGTEPADAAPRTDSTTVESWGAPAAGRAFPGAELAVLGPTGALLGLEEIGSVYVRSPYVSNGYAWGDDGLSFSAATSGNQDAVQRSGQWFTVHDQGYLRGDGVLHLVGRAQDMVITSGSNVYPQQVEQALEGHPADGTVVVTGIADPIRGQRLVAGLVAGTLPMDDFLRACRERAARLPAHQRPTLYFALSRSPLSAGGKPSRTLLREWITAKGAHAQRIY</sequence>
<keyword evidence="5" id="KW-1185">Reference proteome</keyword>
<dbReference type="Gene3D" id="3.30.300.30">
    <property type="match status" value="1"/>
</dbReference>
<dbReference type="AlphaFoldDB" id="A0A0M4QPJ5"/>
<evidence type="ECO:0000256" key="2">
    <source>
        <dbReference type="ARBA" id="ARBA00022598"/>
    </source>
</evidence>
<dbReference type="Pfam" id="PF00501">
    <property type="entry name" value="AMP-binding"/>
    <property type="match status" value="1"/>
</dbReference>
<dbReference type="GO" id="GO:0006631">
    <property type="term" value="P:fatty acid metabolic process"/>
    <property type="evidence" value="ECO:0007669"/>
    <property type="project" value="TreeGrafter"/>
</dbReference>
<feature type="domain" description="AMP-dependent synthetase/ligase" evidence="3">
    <location>
        <begin position="111"/>
        <end position="334"/>
    </location>
</feature>
<keyword evidence="2" id="KW-0436">Ligase</keyword>
<dbReference type="GO" id="GO:0031956">
    <property type="term" value="F:medium-chain fatty acid-CoA ligase activity"/>
    <property type="evidence" value="ECO:0007669"/>
    <property type="project" value="TreeGrafter"/>
</dbReference>
<dbReference type="KEGG" id="aaq:AOC05_06675"/>
<comment type="similarity">
    <text evidence="1">Belongs to the ATP-dependent AMP-binding enzyme family.</text>
</comment>
<dbReference type="PANTHER" id="PTHR43201:SF5">
    <property type="entry name" value="MEDIUM-CHAIN ACYL-COA LIGASE ACSF2, MITOCHONDRIAL"/>
    <property type="match status" value="1"/>
</dbReference>
<accession>A0A0M4QPJ5</accession>
<dbReference type="PANTHER" id="PTHR43201">
    <property type="entry name" value="ACYL-COA SYNTHETASE"/>
    <property type="match status" value="1"/>
</dbReference>
<dbReference type="CDD" id="cd04433">
    <property type="entry name" value="AFD_class_I"/>
    <property type="match status" value="1"/>
</dbReference>
<proteinExistence type="inferred from homology"/>
<name>A0A0M4QPJ5_9MICC</name>
<reference evidence="5" key="1">
    <citation type="submission" date="2015-09" db="EMBL/GenBank/DDBJ databases">
        <title>Complete genome of Arthrobacter alpinus strain R3.8.</title>
        <authorList>
            <person name="See-Too W.S."/>
            <person name="Chan K.G."/>
        </authorList>
    </citation>
    <scope>NUCLEOTIDE SEQUENCE [LARGE SCALE GENOMIC DNA]</scope>
    <source>
        <strain evidence="5">R3.8</strain>
    </source>
</reference>
<dbReference type="InterPro" id="IPR000873">
    <property type="entry name" value="AMP-dep_synth/lig_dom"/>
</dbReference>